<name>A0A0M0LQL3_9EUKA</name>
<organism evidence="1 2">
    <name type="scientific">Chrysochromulina tobinii</name>
    <dbReference type="NCBI Taxonomy" id="1460289"/>
    <lineage>
        <taxon>Eukaryota</taxon>
        <taxon>Haptista</taxon>
        <taxon>Haptophyta</taxon>
        <taxon>Prymnesiophyceae</taxon>
        <taxon>Prymnesiales</taxon>
        <taxon>Chrysochromulinaceae</taxon>
        <taxon>Chrysochromulina</taxon>
    </lineage>
</organism>
<evidence type="ECO:0000313" key="1">
    <source>
        <dbReference type="EMBL" id="KOO53334.1"/>
    </source>
</evidence>
<accession>A0A0M0LQL3</accession>
<dbReference type="Proteomes" id="UP000037460">
    <property type="component" value="Unassembled WGS sequence"/>
</dbReference>
<evidence type="ECO:0000313" key="2">
    <source>
        <dbReference type="Proteomes" id="UP000037460"/>
    </source>
</evidence>
<feature type="non-terminal residue" evidence="1">
    <location>
        <position position="1"/>
    </location>
</feature>
<dbReference type="EMBL" id="JWZX01000279">
    <property type="protein sequence ID" value="KOO53334.1"/>
    <property type="molecule type" value="Genomic_DNA"/>
</dbReference>
<comment type="caution">
    <text evidence="1">The sequence shown here is derived from an EMBL/GenBank/DDBJ whole genome shotgun (WGS) entry which is preliminary data.</text>
</comment>
<proteinExistence type="predicted"/>
<reference evidence="2" key="1">
    <citation type="journal article" date="2015" name="PLoS Genet.">
        <title>Genome Sequence and Transcriptome Analyses of Chrysochromulina tobin: Metabolic Tools for Enhanced Algal Fitness in the Prominent Order Prymnesiales (Haptophyceae).</title>
        <authorList>
            <person name="Hovde B.T."/>
            <person name="Deodato C.R."/>
            <person name="Hunsperger H.M."/>
            <person name="Ryken S.A."/>
            <person name="Yost W."/>
            <person name="Jha R.K."/>
            <person name="Patterson J."/>
            <person name="Monnat R.J. Jr."/>
            <person name="Barlow S.B."/>
            <person name="Starkenburg S.R."/>
            <person name="Cattolico R.A."/>
        </authorList>
    </citation>
    <scope>NUCLEOTIDE SEQUENCE</scope>
    <source>
        <strain evidence="2">CCMP291</strain>
    </source>
</reference>
<sequence>DVLAPTLACTTANASVNYRGYTPQRPCKFPVAPMGDSRVACCLQGVGVSVASGRVTITSSSIYGNTAYDYVRATETSKFPHCPHGRLTFCSLFAGRRCLCRWWLSGHLFVHDQWEHSKRDVRRGAHSCSKFPIAPMGDSRFARCLQGGGVIVLGGTVSIVNSQIYSNTATLVRTHLQKFPSPPRETHVLLVVCREPVSMSLPLPACQR</sequence>
<gene>
    <name evidence="1" type="ORF">Ctob_016402</name>
</gene>
<keyword evidence="2" id="KW-1185">Reference proteome</keyword>
<protein>
    <submittedName>
        <fullName evidence="1">Uncharacterized protein</fullName>
    </submittedName>
</protein>
<dbReference type="AlphaFoldDB" id="A0A0M0LQL3"/>